<dbReference type="PROSITE" id="PS00118">
    <property type="entry name" value="PA2_HIS"/>
    <property type="match status" value="1"/>
</dbReference>
<accession>A0A9J6MWU5</accession>
<evidence type="ECO:0008006" key="5">
    <source>
        <dbReference type="Google" id="ProtNLM"/>
    </source>
</evidence>
<gene>
    <name evidence="3" type="ORF">KHB02_026525</name>
</gene>
<dbReference type="SUPFAM" id="SSF48619">
    <property type="entry name" value="Phospholipase A2, PLA2"/>
    <property type="match status" value="1"/>
</dbReference>
<dbReference type="AlphaFoldDB" id="A0A9J6MWU5"/>
<proteinExistence type="predicted"/>
<dbReference type="Proteomes" id="UP000677265">
    <property type="component" value="Unassembled WGS sequence"/>
</dbReference>
<evidence type="ECO:0000256" key="1">
    <source>
        <dbReference type="ARBA" id="ARBA00004613"/>
    </source>
</evidence>
<dbReference type="GO" id="GO:0006644">
    <property type="term" value="P:phospholipid metabolic process"/>
    <property type="evidence" value="ECO:0007669"/>
    <property type="project" value="InterPro"/>
</dbReference>
<evidence type="ECO:0000256" key="2">
    <source>
        <dbReference type="ARBA" id="ARBA00022525"/>
    </source>
</evidence>
<protein>
    <recommendedName>
        <fullName evidence="5">Phospholipase</fullName>
    </recommendedName>
</protein>
<reference evidence="3 4" key="1">
    <citation type="submission" date="2022-03" db="EMBL/GenBank/DDBJ databases">
        <title>Novel Bacillus species.</title>
        <authorList>
            <person name="Liu G."/>
        </authorList>
    </citation>
    <scope>NUCLEOTIDE SEQUENCE [LARGE SCALE GENOMIC DNA]</scope>
    <source>
        <strain evidence="3 4">FJAT-50051</strain>
    </source>
</reference>
<keyword evidence="2" id="KW-0964">Secreted</keyword>
<evidence type="ECO:0000313" key="4">
    <source>
        <dbReference type="Proteomes" id="UP000677265"/>
    </source>
</evidence>
<comment type="subcellular location">
    <subcellularLocation>
        <location evidence="1">Secreted</location>
    </subcellularLocation>
</comment>
<dbReference type="EMBL" id="JAGYPE020000079">
    <property type="protein sequence ID" value="MCH6269089.1"/>
    <property type="molecule type" value="Genomic_DNA"/>
</dbReference>
<name>A0A9J6MWU5_9BACI</name>
<dbReference type="InterPro" id="IPR033113">
    <property type="entry name" value="PLA2_histidine"/>
</dbReference>
<evidence type="ECO:0000313" key="3">
    <source>
        <dbReference type="EMBL" id="MCH6269089.1"/>
    </source>
</evidence>
<dbReference type="GO" id="GO:0050482">
    <property type="term" value="P:arachidonate secretion"/>
    <property type="evidence" value="ECO:0007669"/>
    <property type="project" value="InterPro"/>
</dbReference>
<organism evidence="3 4">
    <name type="scientific">Neobacillus citreus</name>
    <dbReference type="NCBI Taxonomy" id="2833578"/>
    <lineage>
        <taxon>Bacteria</taxon>
        <taxon>Bacillati</taxon>
        <taxon>Bacillota</taxon>
        <taxon>Bacilli</taxon>
        <taxon>Bacillales</taxon>
        <taxon>Bacillaceae</taxon>
        <taxon>Neobacillus</taxon>
    </lineage>
</organism>
<comment type="caution">
    <text evidence="3">The sequence shown here is derived from an EMBL/GenBank/DDBJ whole genome shotgun (WGS) entry which is preliminary data.</text>
</comment>
<dbReference type="GO" id="GO:0005576">
    <property type="term" value="C:extracellular region"/>
    <property type="evidence" value="ECO:0007669"/>
    <property type="project" value="UniProtKB-SubCell"/>
</dbReference>
<dbReference type="InterPro" id="IPR036444">
    <property type="entry name" value="PLipase_A2_dom_sf"/>
</dbReference>
<sequence>MNDVDECCQRHDYCLKRGIDPCHCDFEFMDCLRHKRNHHTDKGRKAALMYDFMKIKTSFTCRERYESRD</sequence>
<dbReference type="GO" id="GO:0004623">
    <property type="term" value="F:phospholipase A2 activity"/>
    <property type="evidence" value="ECO:0007669"/>
    <property type="project" value="InterPro"/>
</dbReference>
<dbReference type="Gene3D" id="1.20.90.10">
    <property type="entry name" value="Phospholipase A2 domain"/>
    <property type="match status" value="1"/>
</dbReference>
<keyword evidence="4" id="KW-1185">Reference proteome</keyword>